<accession>A0A0K6GSA0</accession>
<keyword evidence="9" id="KW-1185">Reference proteome</keyword>
<evidence type="ECO:0000313" key="8">
    <source>
        <dbReference type="EMBL" id="CUA81614.1"/>
    </source>
</evidence>
<comment type="similarity">
    <text evidence="7">Belongs to the transglycosylase MltG family.</text>
</comment>
<evidence type="ECO:0000256" key="5">
    <source>
        <dbReference type="ARBA" id="ARBA00023239"/>
    </source>
</evidence>
<dbReference type="Gene3D" id="3.30.160.60">
    <property type="entry name" value="Classic Zinc Finger"/>
    <property type="match status" value="1"/>
</dbReference>
<name>A0A0K6GSA0_9NEIS</name>
<keyword evidence="7" id="KW-0997">Cell inner membrane</keyword>
<dbReference type="InterPro" id="IPR003770">
    <property type="entry name" value="MLTG-like"/>
</dbReference>
<dbReference type="GO" id="GO:0071555">
    <property type="term" value="P:cell wall organization"/>
    <property type="evidence" value="ECO:0007669"/>
    <property type="project" value="UniProtKB-KW"/>
</dbReference>
<dbReference type="PANTHER" id="PTHR30518:SF2">
    <property type="entry name" value="ENDOLYTIC MUREIN TRANSGLYCOSYLASE"/>
    <property type="match status" value="1"/>
</dbReference>
<evidence type="ECO:0000256" key="6">
    <source>
        <dbReference type="ARBA" id="ARBA00023316"/>
    </source>
</evidence>
<comment type="catalytic activity">
    <reaction evidence="7">
        <text>a peptidoglycan chain = a peptidoglycan chain with N-acetyl-1,6-anhydromuramyl-[peptide] at the reducing end + a peptidoglycan chain with N-acetylglucosamine at the non-reducing end.</text>
        <dbReference type="EC" id="4.2.2.29"/>
    </reaction>
</comment>
<dbReference type="Pfam" id="PF02618">
    <property type="entry name" value="YceG"/>
    <property type="match status" value="1"/>
</dbReference>
<dbReference type="GO" id="GO:0005886">
    <property type="term" value="C:plasma membrane"/>
    <property type="evidence" value="ECO:0007669"/>
    <property type="project" value="UniProtKB-UniRule"/>
</dbReference>
<evidence type="ECO:0000256" key="1">
    <source>
        <dbReference type="ARBA" id="ARBA00022475"/>
    </source>
</evidence>
<comment type="function">
    <text evidence="7">Functions as a peptidoglycan terminase that cleaves nascent peptidoglycan strands endolytically to terminate their elongation.</text>
</comment>
<dbReference type="RefSeq" id="WP_054284534.1">
    <property type="nucleotide sequence ID" value="NZ_CYHA01000001.1"/>
</dbReference>
<reference evidence="9" key="1">
    <citation type="submission" date="2015-08" db="EMBL/GenBank/DDBJ databases">
        <authorList>
            <person name="Varghese N."/>
        </authorList>
    </citation>
    <scope>NUCLEOTIDE SEQUENCE [LARGE SCALE GENOMIC DNA]</scope>
    <source>
        <strain evidence="9">DSM 17901</strain>
    </source>
</reference>
<evidence type="ECO:0000256" key="3">
    <source>
        <dbReference type="ARBA" id="ARBA00022989"/>
    </source>
</evidence>
<evidence type="ECO:0000256" key="4">
    <source>
        <dbReference type="ARBA" id="ARBA00023136"/>
    </source>
</evidence>
<organism evidence="8 9">
    <name type="scientific">Gulbenkiania indica</name>
    <dbReference type="NCBI Taxonomy" id="375574"/>
    <lineage>
        <taxon>Bacteria</taxon>
        <taxon>Pseudomonadati</taxon>
        <taxon>Pseudomonadota</taxon>
        <taxon>Betaproteobacteria</taxon>
        <taxon>Neisseriales</taxon>
        <taxon>Chromobacteriaceae</taxon>
        <taxon>Gulbenkiania</taxon>
    </lineage>
</organism>
<dbReference type="HAMAP" id="MF_02065">
    <property type="entry name" value="MltG"/>
    <property type="match status" value="1"/>
</dbReference>
<gene>
    <name evidence="7" type="primary">mltG</name>
    <name evidence="8" type="ORF">Ga0061063_0456</name>
</gene>
<dbReference type="EMBL" id="CYHA01000001">
    <property type="protein sequence ID" value="CUA81614.1"/>
    <property type="molecule type" value="Genomic_DNA"/>
</dbReference>
<dbReference type="NCBIfam" id="TIGR00247">
    <property type="entry name" value="endolytic transglycosylase MltG"/>
    <property type="match status" value="1"/>
</dbReference>
<keyword evidence="5 7" id="KW-0456">Lyase</keyword>
<evidence type="ECO:0000256" key="7">
    <source>
        <dbReference type="HAMAP-Rule" id="MF_02065"/>
    </source>
</evidence>
<dbReference type="STRING" id="375574.GCA_001418035_00255"/>
<proteinExistence type="inferred from homology"/>
<keyword evidence="4 7" id="KW-0472">Membrane</keyword>
<dbReference type="OrthoDB" id="9814591at2"/>
<keyword evidence="6 7" id="KW-0961">Cell wall biogenesis/degradation</keyword>
<dbReference type="PANTHER" id="PTHR30518">
    <property type="entry name" value="ENDOLYTIC MUREIN TRANSGLYCOSYLASE"/>
    <property type="match status" value="1"/>
</dbReference>
<dbReference type="GO" id="GO:0009252">
    <property type="term" value="P:peptidoglycan biosynthetic process"/>
    <property type="evidence" value="ECO:0007669"/>
    <property type="project" value="UniProtKB-UniRule"/>
</dbReference>
<dbReference type="GO" id="GO:0008932">
    <property type="term" value="F:lytic endotransglycosylase activity"/>
    <property type="evidence" value="ECO:0007669"/>
    <property type="project" value="UniProtKB-UniRule"/>
</dbReference>
<dbReference type="CDD" id="cd08010">
    <property type="entry name" value="MltG_like"/>
    <property type="match status" value="1"/>
</dbReference>
<protein>
    <recommendedName>
        <fullName evidence="7">Endolytic murein transglycosylase</fullName>
        <ecNumber evidence="7">4.2.2.29</ecNumber>
    </recommendedName>
    <alternativeName>
        <fullName evidence="7">Peptidoglycan lytic transglycosylase</fullName>
    </alternativeName>
    <alternativeName>
        <fullName evidence="7">Peptidoglycan polymerization terminase</fullName>
    </alternativeName>
</protein>
<dbReference type="EC" id="4.2.2.29" evidence="7"/>
<dbReference type="Proteomes" id="UP000243535">
    <property type="component" value="Unassembled WGS sequence"/>
</dbReference>
<sequence length="330" mass="37079">MKKILARTVAALLAALLIWLAWVVVVPVPLPTTPYSVAVGPSRTLSQVARTLESDGVIRNRWVMVGLSRIMGTDRQVKAGLYEFSGPVAMWGLLKRLAEGSPDQAGLTAIEGWTFRQFRQVVDRQKDLVHVTRGWSEERIMMEIGATETRAEGLFFPSTYYYVPGSTDLELYQRAYRTMQQHLQSVWEGRRAELPYHSAYELLTMASLIEKETAHPEDRTMVASVFVNRLRIGMRLQTDPAVIYGMGANYRGNISKADLRRDTPYNTYTRAGLPPTPIALPSRASLDAAAHPAESRALYFVASREGRSQFSETLDEHNAAVREFITKKGR</sequence>
<keyword evidence="1 7" id="KW-1003">Cell membrane</keyword>
<feature type="site" description="Important for catalytic activity" evidence="7">
    <location>
        <position position="212"/>
    </location>
</feature>
<keyword evidence="2 7" id="KW-0812">Transmembrane</keyword>
<dbReference type="Gene3D" id="3.30.1490.480">
    <property type="entry name" value="Endolytic murein transglycosylase"/>
    <property type="match status" value="1"/>
</dbReference>
<evidence type="ECO:0000256" key="2">
    <source>
        <dbReference type="ARBA" id="ARBA00022692"/>
    </source>
</evidence>
<dbReference type="AlphaFoldDB" id="A0A0K6GSA0"/>
<keyword evidence="3 7" id="KW-1133">Transmembrane helix</keyword>
<evidence type="ECO:0000313" key="9">
    <source>
        <dbReference type="Proteomes" id="UP000243535"/>
    </source>
</evidence>